<dbReference type="KEGG" id="pkz:C5L36_0E02300"/>
<dbReference type="RefSeq" id="XP_029323642.1">
    <property type="nucleotide sequence ID" value="XM_029467782.1"/>
</dbReference>
<proteinExistence type="predicted"/>
<protein>
    <submittedName>
        <fullName evidence="1">Uncharacterized protein</fullName>
    </submittedName>
</protein>
<accession>A0A2U9RAW0</accession>
<name>A0A2U9RAW0_PICKU</name>
<dbReference type="EMBL" id="CP028777">
    <property type="protein sequence ID" value="AWU78166.1"/>
    <property type="molecule type" value="Genomic_DNA"/>
</dbReference>
<evidence type="ECO:0000313" key="1">
    <source>
        <dbReference type="EMBL" id="AWU78166.1"/>
    </source>
</evidence>
<sequence>MMKPMDLKKLRPSCLAYLTRMQGRSEQMFDCSLYSNFESESSDAGYGCPEEVMQLEHSYNDTYSLTCNTKLSIDEVEMSDYTLINSTLDSSDISLLDGNISLNQSINRNKRKMTHLEGTPTKRRKVTALSIKFTNFISSDSDPLEGQEVELVVQKTPQLMSEPHHYFQQFLAEPCCTLPSPHKLQDTPQLRTRQINTHLCRLDFDPLFSDE</sequence>
<organism evidence="1 2">
    <name type="scientific">Pichia kudriavzevii</name>
    <name type="common">Yeast</name>
    <name type="synonym">Issatchenkia orientalis</name>
    <dbReference type="NCBI Taxonomy" id="4909"/>
    <lineage>
        <taxon>Eukaryota</taxon>
        <taxon>Fungi</taxon>
        <taxon>Dikarya</taxon>
        <taxon>Ascomycota</taxon>
        <taxon>Saccharomycotina</taxon>
        <taxon>Pichiomycetes</taxon>
        <taxon>Pichiales</taxon>
        <taxon>Pichiaceae</taxon>
        <taxon>Pichia</taxon>
    </lineage>
</organism>
<keyword evidence="2" id="KW-1185">Reference proteome</keyword>
<dbReference type="GeneID" id="40386025"/>
<dbReference type="AlphaFoldDB" id="A0A2U9RAW0"/>
<dbReference type="Proteomes" id="UP000249293">
    <property type="component" value="Chromosome 5"/>
</dbReference>
<dbReference type="VEuPathDB" id="FungiDB:C5L36_0E02300"/>
<gene>
    <name evidence="1" type="ORF">C5L36_0E02300</name>
</gene>
<evidence type="ECO:0000313" key="2">
    <source>
        <dbReference type="Proteomes" id="UP000249293"/>
    </source>
</evidence>
<reference evidence="1 2" key="1">
    <citation type="submission" date="2018-06" db="EMBL/GenBank/DDBJ databases">
        <title>Population genomics shows no distinction between pathogenic Candida krusei and environmental Pichia kudriavzevii: One species, four names.</title>
        <authorList>
            <person name="Douglass A.P."/>
            <person name="Offei B."/>
            <person name="Braun-Galleani S."/>
            <person name="Coughlan A.Y."/>
            <person name="Martos A."/>
            <person name="Ortiz-Merino R.A."/>
            <person name="Byrne K.P."/>
            <person name="Wolfe K.H."/>
        </authorList>
    </citation>
    <scope>NUCLEOTIDE SEQUENCE [LARGE SCALE GENOMIC DNA]</scope>
    <source>
        <strain evidence="1 2">CBS573</strain>
    </source>
</reference>